<name>A0ABR9AKL5_9BACT</name>
<gene>
    <name evidence="4" type="ORF">IFO69_11340</name>
</gene>
<dbReference type="SUPFAM" id="SSF101898">
    <property type="entry name" value="NHL repeat"/>
    <property type="match status" value="1"/>
</dbReference>
<reference evidence="4 5" key="1">
    <citation type="submission" date="2020-09" db="EMBL/GenBank/DDBJ databases">
        <title>Echinicola sp. CAU 1574 isolated from sand of Sido Beach.</title>
        <authorList>
            <person name="Kim W."/>
        </authorList>
    </citation>
    <scope>NUCLEOTIDE SEQUENCE [LARGE SCALE GENOMIC DNA]</scope>
    <source>
        <strain evidence="4 5">CAU 1574</strain>
    </source>
</reference>
<evidence type="ECO:0000256" key="3">
    <source>
        <dbReference type="ARBA" id="ARBA00023136"/>
    </source>
</evidence>
<comment type="subcellular location">
    <subcellularLocation>
        <location evidence="1">Cell membrane</location>
    </subcellularLocation>
</comment>
<keyword evidence="5" id="KW-1185">Reference proteome</keyword>
<keyword evidence="3" id="KW-0472">Membrane</keyword>
<evidence type="ECO:0000313" key="4">
    <source>
        <dbReference type="EMBL" id="MBD8489338.1"/>
    </source>
</evidence>
<protein>
    <submittedName>
        <fullName evidence="4">SdiA-regulated domain-containing protein</fullName>
    </submittedName>
</protein>
<dbReference type="PROSITE" id="PS51257">
    <property type="entry name" value="PROKAR_LIPOPROTEIN"/>
    <property type="match status" value="1"/>
</dbReference>
<evidence type="ECO:0000256" key="1">
    <source>
        <dbReference type="ARBA" id="ARBA00004236"/>
    </source>
</evidence>
<dbReference type="RefSeq" id="WP_192010216.1">
    <property type="nucleotide sequence ID" value="NZ_JACYTQ010000003.1"/>
</dbReference>
<dbReference type="Pfam" id="PF06977">
    <property type="entry name" value="SdiA-regulated"/>
    <property type="match status" value="1"/>
</dbReference>
<dbReference type="Proteomes" id="UP000647133">
    <property type="component" value="Unassembled WGS sequence"/>
</dbReference>
<sequence>MHHFKFIVFFFFVIISSCGLREKRFDGEYISPPGYNLAEPEKLILPERLDEVSGLTLAPNGNFWLIEDESSVIYEIAWPNNRVIRMSKFAKNMDVEDVLWTGDRLFALKSNGDLYEVRNVFDQDVSSIKYNFPYEGKRDLESVGHFDEEKLILFCKECKLDDDKNVSSAFWFNIKEGKYSEAKDFKLTEKKMRRLLHEQDEYKLTIKPSATALHPISGKLYVLSSVGKWLLIMDKFGDMESLHRLDPKLFKQAEGITFDDTGNMFISNEADGGNANILKFSYKPEMK</sequence>
<keyword evidence="2" id="KW-1003">Cell membrane</keyword>
<organism evidence="4 5">
    <name type="scientific">Echinicola arenosa</name>
    <dbReference type="NCBI Taxonomy" id="2774144"/>
    <lineage>
        <taxon>Bacteria</taxon>
        <taxon>Pseudomonadati</taxon>
        <taxon>Bacteroidota</taxon>
        <taxon>Cytophagia</taxon>
        <taxon>Cytophagales</taxon>
        <taxon>Cyclobacteriaceae</taxon>
        <taxon>Echinicola</taxon>
    </lineage>
</organism>
<comment type="caution">
    <text evidence="4">The sequence shown here is derived from an EMBL/GenBank/DDBJ whole genome shotgun (WGS) entry which is preliminary data.</text>
</comment>
<evidence type="ECO:0000313" key="5">
    <source>
        <dbReference type="Proteomes" id="UP000647133"/>
    </source>
</evidence>
<dbReference type="InterPro" id="IPR009722">
    <property type="entry name" value="YjiK/CarP"/>
</dbReference>
<dbReference type="EMBL" id="JACYTQ010000003">
    <property type="protein sequence ID" value="MBD8489338.1"/>
    <property type="molecule type" value="Genomic_DNA"/>
</dbReference>
<accession>A0ABR9AKL5</accession>
<evidence type="ECO:0000256" key="2">
    <source>
        <dbReference type="ARBA" id="ARBA00022475"/>
    </source>
</evidence>
<proteinExistence type="predicted"/>